<keyword evidence="3" id="KW-1185">Reference proteome</keyword>
<dbReference type="Proteomes" id="UP001596108">
    <property type="component" value="Unassembled WGS sequence"/>
</dbReference>
<dbReference type="Gene3D" id="3.40.50.2020">
    <property type="match status" value="1"/>
</dbReference>
<gene>
    <name evidence="2" type="ORF">ACFPQ4_05815</name>
</gene>
<evidence type="ECO:0000256" key="1">
    <source>
        <dbReference type="ARBA" id="ARBA00008007"/>
    </source>
</evidence>
<dbReference type="RefSeq" id="WP_378110839.1">
    <property type="nucleotide sequence ID" value="NZ_JBHSNC010000017.1"/>
</dbReference>
<dbReference type="InterPro" id="IPR029057">
    <property type="entry name" value="PRTase-like"/>
</dbReference>
<dbReference type="CDD" id="cd06223">
    <property type="entry name" value="PRTases_typeI"/>
    <property type="match status" value="1"/>
</dbReference>
<name>A0ABW0QXZ0_9BACL</name>
<sequence>MIPIHNPAPRRHLQALCGACLASIPWITHPLCRICGRAEACEDCARRTIRHYAACRCAVRYDDAMKEWLARYKYRGHERLAPILAAILASALERLEELLLSEAPAKRVQCTNSTQRTIRTSLNSAPLFQAITSVPLSLERHRERGFNQAESLALHLSEWYGIPYRPMLRRVRHTEKQSLKSRRSRVTDMRGIFESEETHGALVSPLPQLRCNILLVDDVYTTGSTVNECARILQQSHTDARNVRIFGLTWARS</sequence>
<accession>A0ABW0QXZ0</accession>
<reference evidence="3" key="1">
    <citation type="journal article" date="2019" name="Int. J. Syst. Evol. Microbiol.">
        <title>The Global Catalogue of Microorganisms (GCM) 10K type strain sequencing project: providing services to taxonomists for standard genome sequencing and annotation.</title>
        <authorList>
            <consortium name="The Broad Institute Genomics Platform"/>
            <consortium name="The Broad Institute Genome Sequencing Center for Infectious Disease"/>
            <person name="Wu L."/>
            <person name="Ma J."/>
        </authorList>
    </citation>
    <scope>NUCLEOTIDE SEQUENCE [LARGE SCALE GENOMIC DNA]</scope>
    <source>
        <strain evidence="3">CGMCC 1.18578</strain>
    </source>
</reference>
<evidence type="ECO:0000313" key="3">
    <source>
        <dbReference type="Proteomes" id="UP001596108"/>
    </source>
</evidence>
<dbReference type="PANTHER" id="PTHR47505:SF1">
    <property type="entry name" value="DNA UTILIZATION PROTEIN YHGH"/>
    <property type="match status" value="1"/>
</dbReference>
<evidence type="ECO:0000313" key="2">
    <source>
        <dbReference type="EMBL" id="MFC5528970.1"/>
    </source>
</evidence>
<proteinExistence type="inferred from homology"/>
<organism evidence="2 3">
    <name type="scientific">Cohnella yongneupensis</name>
    <dbReference type="NCBI Taxonomy" id="425006"/>
    <lineage>
        <taxon>Bacteria</taxon>
        <taxon>Bacillati</taxon>
        <taxon>Bacillota</taxon>
        <taxon>Bacilli</taxon>
        <taxon>Bacillales</taxon>
        <taxon>Paenibacillaceae</taxon>
        <taxon>Cohnella</taxon>
    </lineage>
</organism>
<protein>
    <submittedName>
        <fullName evidence="2">ComF family protein</fullName>
    </submittedName>
</protein>
<dbReference type="EMBL" id="JBHSNC010000017">
    <property type="protein sequence ID" value="MFC5528970.1"/>
    <property type="molecule type" value="Genomic_DNA"/>
</dbReference>
<dbReference type="InterPro" id="IPR051910">
    <property type="entry name" value="ComF/GntX_DNA_util-trans"/>
</dbReference>
<comment type="similarity">
    <text evidence="1">Belongs to the ComF/GntX family.</text>
</comment>
<dbReference type="PANTHER" id="PTHR47505">
    <property type="entry name" value="DNA UTILIZATION PROTEIN YHGH"/>
    <property type="match status" value="1"/>
</dbReference>
<dbReference type="SUPFAM" id="SSF53271">
    <property type="entry name" value="PRTase-like"/>
    <property type="match status" value="1"/>
</dbReference>
<comment type="caution">
    <text evidence="2">The sequence shown here is derived from an EMBL/GenBank/DDBJ whole genome shotgun (WGS) entry which is preliminary data.</text>
</comment>
<dbReference type="InterPro" id="IPR000836">
    <property type="entry name" value="PRTase_dom"/>
</dbReference>